<proteinExistence type="predicted"/>
<protein>
    <recommendedName>
        <fullName evidence="4">Reverse transcriptase</fullName>
    </recommendedName>
</protein>
<dbReference type="Proteomes" id="UP000198211">
    <property type="component" value="Unassembled WGS sequence"/>
</dbReference>
<evidence type="ECO:0000256" key="1">
    <source>
        <dbReference type="SAM" id="MobiDB-lite"/>
    </source>
</evidence>
<comment type="caution">
    <text evidence="2">The sequence shown here is derived from an EMBL/GenBank/DDBJ whole genome shotgun (WGS) entry which is preliminary data.</text>
</comment>
<evidence type="ECO:0000313" key="2">
    <source>
        <dbReference type="EMBL" id="OWZ07608.1"/>
    </source>
</evidence>
<evidence type="ECO:0000313" key="3">
    <source>
        <dbReference type="Proteomes" id="UP000198211"/>
    </source>
</evidence>
<sequence>MAKDYQAVEKARRARIHNEKLSRKEQAAIPKGVNDGLTDDDSDPKSLFRPRSRVWLYMERVKPSGAKEFCDRPKTPLARDVAEEARFDFDKEMLSENNWMPDEVAGEFEVEAILDDRIPMSTSTDRPVREFEVKWEE</sequence>
<keyword evidence="3" id="KW-1185">Reference proteome</keyword>
<evidence type="ECO:0008006" key="4">
    <source>
        <dbReference type="Google" id="ProtNLM"/>
    </source>
</evidence>
<dbReference type="EMBL" id="NBNE01003472">
    <property type="protein sequence ID" value="OWZ07608.1"/>
    <property type="molecule type" value="Genomic_DNA"/>
</dbReference>
<feature type="region of interest" description="Disordered" evidence="1">
    <location>
        <begin position="1"/>
        <end position="45"/>
    </location>
</feature>
<gene>
    <name evidence="2" type="ORF">PHMEG_00019981</name>
</gene>
<dbReference type="AlphaFoldDB" id="A0A225VRS6"/>
<reference evidence="3" key="1">
    <citation type="submission" date="2017-03" db="EMBL/GenBank/DDBJ databases">
        <title>Phytopthora megakarya and P. palmivora, two closely related causual agents of cacao black pod achieved similar genome size and gene model numbers by different mechanisms.</title>
        <authorList>
            <person name="Ali S."/>
            <person name="Shao J."/>
            <person name="Larry D.J."/>
            <person name="Kronmiller B."/>
            <person name="Shen D."/>
            <person name="Strem M.D."/>
            <person name="Melnick R.L."/>
            <person name="Guiltinan M.J."/>
            <person name="Tyler B.M."/>
            <person name="Meinhardt L.W."/>
            <person name="Bailey B.A."/>
        </authorList>
    </citation>
    <scope>NUCLEOTIDE SEQUENCE [LARGE SCALE GENOMIC DNA]</scope>
    <source>
        <strain evidence="3">zdho120</strain>
    </source>
</reference>
<feature type="compositionally biased region" description="Basic and acidic residues" evidence="1">
    <location>
        <begin position="1"/>
        <end position="26"/>
    </location>
</feature>
<dbReference type="OrthoDB" id="141283at2759"/>
<accession>A0A225VRS6</accession>
<organism evidence="2 3">
    <name type="scientific">Phytophthora megakarya</name>
    <dbReference type="NCBI Taxonomy" id="4795"/>
    <lineage>
        <taxon>Eukaryota</taxon>
        <taxon>Sar</taxon>
        <taxon>Stramenopiles</taxon>
        <taxon>Oomycota</taxon>
        <taxon>Peronosporomycetes</taxon>
        <taxon>Peronosporales</taxon>
        <taxon>Peronosporaceae</taxon>
        <taxon>Phytophthora</taxon>
    </lineage>
</organism>
<name>A0A225VRS6_9STRA</name>